<protein>
    <submittedName>
        <fullName evidence="2">Uncharacterized protein</fullName>
    </submittedName>
</protein>
<gene>
    <name evidence="2" type="ORF">PDIGIT_LOCUS4583</name>
</gene>
<comment type="caution">
    <text evidence="2">The sequence shown here is derived from an EMBL/GenBank/DDBJ whole genome shotgun (WGS) entry which is preliminary data.</text>
</comment>
<evidence type="ECO:0000313" key="3">
    <source>
        <dbReference type="Proteomes" id="UP001152607"/>
    </source>
</evidence>
<accession>A0A9W4U9I9</accession>
<feature type="compositionally biased region" description="Basic and acidic residues" evidence="1">
    <location>
        <begin position="25"/>
        <end position="44"/>
    </location>
</feature>
<dbReference type="AlphaFoldDB" id="A0A9W4U9I9"/>
<dbReference type="EMBL" id="CAOQHR010000003">
    <property type="protein sequence ID" value="CAI6331558.1"/>
    <property type="molecule type" value="Genomic_DNA"/>
</dbReference>
<keyword evidence="3" id="KW-1185">Reference proteome</keyword>
<evidence type="ECO:0000256" key="1">
    <source>
        <dbReference type="SAM" id="MobiDB-lite"/>
    </source>
</evidence>
<dbReference type="Proteomes" id="UP001152607">
    <property type="component" value="Unassembled WGS sequence"/>
</dbReference>
<feature type="region of interest" description="Disordered" evidence="1">
    <location>
        <begin position="1"/>
        <end position="44"/>
    </location>
</feature>
<proteinExistence type="predicted"/>
<evidence type="ECO:0000313" key="2">
    <source>
        <dbReference type="EMBL" id="CAI6331558.1"/>
    </source>
</evidence>
<sequence length="44" mass="4987">MELSDPKRDPTALKRGVLRPISRSESGKSKAQEIDQDRLPGMEY</sequence>
<feature type="compositionally biased region" description="Basic and acidic residues" evidence="1">
    <location>
        <begin position="1"/>
        <end position="12"/>
    </location>
</feature>
<organism evidence="2 3">
    <name type="scientific">Periconia digitata</name>
    <dbReference type="NCBI Taxonomy" id="1303443"/>
    <lineage>
        <taxon>Eukaryota</taxon>
        <taxon>Fungi</taxon>
        <taxon>Dikarya</taxon>
        <taxon>Ascomycota</taxon>
        <taxon>Pezizomycotina</taxon>
        <taxon>Dothideomycetes</taxon>
        <taxon>Pleosporomycetidae</taxon>
        <taxon>Pleosporales</taxon>
        <taxon>Massarineae</taxon>
        <taxon>Periconiaceae</taxon>
        <taxon>Periconia</taxon>
    </lineage>
</organism>
<reference evidence="2" key="1">
    <citation type="submission" date="2023-01" db="EMBL/GenBank/DDBJ databases">
        <authorList>
            <person name="Van Ghelder C."/>
            <person name="Rancurel C."/>
        </authorList>
    </citation>
    <scope>NUCLEOTIDE SEQUENCE</scope>
    <source>
        <strain evidence="2">CNCM I-4278</strain>
    </source>
</reference>
<name>A0A9W4U9I9_9PLEO</name>